<keyword evidence="3" id="KW-1185">Reference proteome</keyword>
<protein>
    <submittedName>
        <fullName evidence="2">FRG domain-containing protein</fullName>
    </submittedName>
</protein>
<evidence type="ECO:0000259" key="1">
    <source>
        <dbReference type="SMART" id="SM00901"/>
    </source>
</evidence>
<comment type="caution">
    <text evidence="2">The sequence shown here is derived from an EMBL/GenBank/DDBJ whole genome shotgun (WGS) entry which is preliminary data.</text>
</comment>
<dbReference type="InterPro" id="IPR014966">
    <property type="entry name" value="FRG-dom"/>
</dbReference>
<feature type="domain" description="FRG" evidence="1">
    <location>
        <begin position="36"/>
        <end position="174"/>
    </location>
</feature>
<dbReference type="Pfam" id="PF08867">
    <property type="entry name" value="FRG"/>
    <property type="match status" value="1"/>
</dbReference>
<gene>
    <name evidence="2" type="ORF">ACED57_04475</name>
</gene>
<name>A0ABV4KK22_9VIBR</name>
<proteinExistence type="predicted"/>
<evidence type="ECO:0000313" key="3">
    <source>
        <dbReference type="Proteomes" id="UP001569175"/>
    </source>
</evidence>
<accession>A0ABV4KK22</accession>
<dbReference type="Proteomes" id="UP001569175">
    <property type="component" value="Unassembled WGS sequence"/>
</dbReference>
<dbReference type="EMBL" id="JBGOOL010000009">
    <property type="protein sequence ID" value="MEZ8052402.1"/>
    <property type="molecule type" value="Genomic_DNA"/>
</dbReference>
<dbReference type="SMART" id="SM00901">
    <property type="entry name" value="FRG"/>
    <property type="match status" value="1"/>
</dbReference>
<dbReference type="RefSeq" id="WP_017061853.1">
    <property type="nucleotide sequence ID" value="NZ_JBFRME010000009.1"/>
</dbReference>
<evidence type="ECO:0000313" key="2">
    <source>
        <dbReference type="EMBL" id="MEZ8052402.1"/>
    </source>
</evidence>
<organism evidence="2 3">
    <name type="scientific">Vibrio atlanticus</name>
    <dbReference type="NCBI Taxonomy" id="693153"/>
    <lineage>
        <taxon>Bacteria</taxon>
        <taxon>Pseudomonadati</taxon>
        <taxon>Pseudomonadota</taxon>
        <taxon>Gammaproteobacteria</taxon>
        <taxon>Vibrionales</taxon>
        <taxon>Vibrionaceae</taxon>
        <taxon>Vibrio</taxon>
    </lineage>
</organism>
<reference evidence="2 3" key="1">
    <citation type="submission" date="2024-06" db="EMBL/GenBank/DDBJ databases">
        <authorList>
            <person name="Steensen K."/>
            <person name="Seneca J."/>
            <person name="Bartlau N."/>
            <person name="Yu A.X."/>
            <person name="Polz M.F."/>
        </authorList>
    </citation>
    <scope>NUCLEOTIDE SEQUENCE [LARGE SCALE GENOMIC DNA]</scope>
    <source>
        <strain evidence="2 3">1F9</strain>
    </source>
</reference>
<sequence>MYDIDITYESAKELIDELLGDNIFNPKSLFDVSEKYVCNYIFRGQGNKSWSLLPTAHRDESSLKDFTPQSPVNRSDVGQYLKLHNHAEIRSVYLFLEAADHIGLQTPIDYNLFKGVVTEDDDTFDHQLLPSIALAQHHGVPTRLLDWTESPFVAAYFAANSALNNAPDTHFSILCINTNIIKNIESINLISTPKVNNNFLRAQRGLFTLVNTSNHFYKAKKRWPTLEETVISERSKSLNYARPPTVRLSLPSSEAKELLKLLYRLDISKLTLMPSLENAATSFKNKRMLWGNS</sequence>